<dbReference type="AlphaFoldDB" id="A0A2H6KD48"/>
<gene>
    <name evidence="1" type="ORF">BOVATA_023820</name>
</gene>
<sequence>MTTDFALDRATLQRYDKMLESWQTIQQNVDSNLRALVILLDKFLLFVGADDVELDEQDSMVDRLINSYADRIDKTTEVPVAYHEAMDRLAAVAAASQNDVSAASPLVANIKANLPGAIPLFLQRQSDKMLQIMSEISTECSTFQAGTLPKMELVFDAAVVHINRNSTYLQLPAETAVVADSVYRSFMEITQEIQALRDLVASMDAYPVSQQQIQGYIEQINAFKLASIGEYRKIIVDD</sequence>
<keyword evidence="1" id="KW-0328">Glycosyltransferase</keyword>
<evidence type="ECO:0000313" key="2">
    <source>
        <dbReference type="Proteomes" id="UP000236319"/>
    </source>
</evidence>
<accession>A0A2H6KD48</accession>
<reference evidence="1 2" key="1">
    <citation type="journal article" date="2017" name="BMC Genomics">
        <title>Whole-genome assembly of Babesia ovata and comparative genomics between closely related pathogens.</title>
        <authorList>
            <person name="Yamagishi J."/>
            <person name="Asada M."/>
            <person name="Hakimi H."/>
            <person name="Tanaka T.Q."/>
            <person name="Sugimoto C."/>
            <person name="Kawazu S."/>
        </authorList>
    </citation>
    <scope>NUCLEOTIDE SEQUENCE [LARGE SCALE GENOMIC DNA]</scope>
    <source>
        <strain evidence="1 2">Miyake</strain>
    </source>
</reference>
<dbReference type="GeneID" id="39874659"/>
<dbReference type="RefSeq" id="XP_028867132.1">
    <property type="nucleotide sequence ID" value="XM_029011299.1"/>
</dbReference>
<protein>
    <submittedName>
        <fullName evidence="1">Uracil phosphoribosyltransferase, putative</fullName>
    </submittedName>
</protein>
<dbReference type="OrthoDB" id="365122at2759"/>
<dbReference type="GO" id="GO:0016757">
    <property type="term" value="F:glycosyltransferase activity"/>
    <property type="evidence" value="ECO:0007669"/>
    <property type="project" value="UniProtKB-KW"/>
</dbReference>
<organism evidence="1 2">
    <name type="scientific">Babesia ovata</name>
    <dbReference type="NCBI Taxonomy" id="189622"/>
    <lineage>
        <taxon>Eukaryota</taxon>
        <taxon>Sar</taxon>
        <taxon>Alveolata</taxon>
        <taxon>Apicomplexa</taxon>
        <taxon>Aconoidasida</taxon>
        <taxon>Piroplasmida</taxon>
        <taxon>Babesiidae</taxon>
        <taxon>Babesia</taxon>
    </lineage>
</organism>
<dbReference type="Proteomes" id="UP000236319">
    <property type="component" value="Unassembled WGS sequence"/>
</dbReference>
<keyword evidence="1" id="KW-0808">Transferase</keyword>
<proteinExistence type="predicted"/>
<keyword evidence="2" id="KW-1185">Reference proteome</keyword>
<name>A0A2H6KD48_9APIC</name>
<dbReference type="VEuPathDB" id="PiroplasmaDB:BOVATA_023820"/>
<evidence type="ECO:0000313" key="1">
    <source>
        <dbReference type="EMBL" id="GBE60889.1"/>
    </source>
</evidence>
<dbReference type="EMBL" id="BDSA01000002">
    <property type="protein sequence ID" value="GBE60889.1"/>
    <property type="molecule type" value="Genomic_DNA"/>
</dbReference>
<comment type="caution">
    <text evidence="1">The sequence shown here is derived from an EMBL/GenBank/DDBJ whole genome shotgun (WGS) entry which is preliminary data.</text>
</comment>